<keyword evidence="1" id="KW-0812">Transmembrane</keyword>
<dbReference type="PANTHER" id="PTHR36692">
    <property type="entry name" value="PROTEIN SNAKESKIN"/>
    <property type="match status" value="1"/>
</dbReference>
<evidence type="ECO:0000313" key="2">
    <source>
        <dbReference type="EMBL" id="CAL7940774.1"/>
    </source>
</evidence>
<keyword evidence="1" id="KW-0472">Membrane</keyword>
<dbReference type="InterPro" id="IPR038976">
    <property type="entry name" value="Ssk"/>
</dbReference>
<comment type="caution">
    <text evidence="2">The sequence shown here is derived from an EMBL/GenBank/DDBJ whole genome shotgun (WGS) entry which is preliminary data.</text>
</comment>
<gene>
    <name evidence="2" type="ORF">XYLVIOL_LOCUS4658</name>
</gene>
<keyword evidence="1" id="KW-1133">Transmembrane helix</keyword>
<feature type="transmembrane region" description="Helical" evidence="1">
    <location>
        <begin position="103"/>
        <end position="125"/>
    </location>
</feature>
<name>A0ABP1NIC4_XYLVO</name>
<sequence>MALNKIINIKFAQLLIVCILIALHHHSFVAENYNTLMFTMCVFGGYLIVLAGPCLGIILGFAMDRRLNMFYSAVGCVLFIIIGALVLNFFTGGRCCSSLQVTGIFKGCFSLVEGILFLIEAVLAFRGDS</sequence>
<dbReference type="EMBL" id="CAXAJV020001290">
    <property type="protein sequence ID" value="CAL7940774.1"/>
    <property type="molecule type" value="Genomic_DNA"/>
</dbReference>
<evidence type="ECO:0000313" key="3">
    <source>
        <dbReference type="Proteomes" id="UP001642520"/>
    </source>
</evidence>
<evidence type="ECO:0000256" key="1">
    <source>
        <dbReference type="SAM" id="Phobius"/>
    </source>
</evidence>
<reference evidence="2 3" key="1">
    <citation type="submission" date="2024-08" db="EMBL/GenBank/DDBJ databases">
        <authorList>
            <person name="Will J Nash"/>
            <person name="Angela Man"/>
            <person name="Seanna McTaggart"/>
            <person name="Kendall Baker"/>
            <person name="Tom Barker"/>
            <person name="Leah Catchpole"/>
            <person name="Alex Durrant"/>
            <person name="Karim Gharbi"/>
            <person name="Naomi Irish"/>
            <person name="Gemy Kaithakottil"/>
            <person name="Debby Ku"/>
            <person name="Aaliyah Providence"/>
            <person name="Felix Shaw"/>
            <person name="David Swarbreck"/>
            <person name="Chris Watkins"/>
            <person name="Ann M. McCartney"/>
            <person name="Giulio Formenti"/>
            <person name="Alice Mouton"/>
            <person name="Noel Vella"/>
            <person name="Bjorn M von Reumont"/>
            <person name="Adriana Vella"/>
            <person name="Wilfried Haerty"/>
        </authorList>
    </citation>
    <scope>NUCLEOTIDE SEQUENCE [LARGE SCALE GENOMIC DNA]</scope>
</reference>
<protein>
    <submittedName>
        <fullName evidence="2">Uncharacterized protein</fullName>
    </submittedName>
</protein>
<feature type="transmembrane region" description="Helical" evidence="1">
    <location>
        <begin position="36"/>
        <end position="62"/>
    </location>
</feature>
<dbReference type="Proteomes" id="UP001642520">
    <property type="component" value="Unassembled WGS sequence"/>
</dbReference>
<accession>A0ABP1NIC4</accession>
<feature type="transmembrane region" description="Helical" evidence="1">
    <location>
        <begin position="12"/>
        <end position="30"/>
    </location>
</feature>
<organism evidence="2 3">
    <name type="scientific">Xylocopa violacea</name>
    <name type="common">Violet carpenter bee</name>
    <name type="synonym">Apis violacea</name>
    <dbReference type="NCBI Taxonomy" id="135666"/>
    <lineage>
        <taxon>Eukaryota</taxon>
        <taxon>Metazoa</taxon>
        <taxon>Ecdysozoa</taxon>
        <taxon>Arthropoda</taxon>
        <taxon>Hexapoda</taxon>
        <taxon>Insecta</taxon>
        <taxon>Pterygota</taxon>
        <taxon>Neoptera</taxon>
        <taxon>Endopterygota</taxon>
        <taxon>Hymenoptera</taxon>
        <taxon>Apocrita</taxon>
        <taxon>Aculeata</taxon>
        <taxon>Apoidea</taxon>
        <taxon>Anthophila</taxon>
        <taxon>Apidae</taxon>
        <taxon>Xylocopa</taxon>
        <taxon>Xylocopa</taxon>
    </lineage>
</organism>
<feature type="transmembrane region" description="Helical" evidence="1">
    <location>
        <begin position="69"/>
        <end position="91"/>
    </location>
</feature>
<proteinExistence type="predicted"/>
<keyword evidence="3" id="KW-1185">Reference proteome</keyword>
<dbReference type="PANTHER" id="PTHR36692:SF2">
    <property type="entry name" value="GEO12064P1"/>
    <property type="match status" value="1"/>
</dbReference>